<dbReference type="RefSeq" id="WP_107959913.1">
    <property type="nucleotide sequence ID" value="NZ_JAPZPS010000007.1"/>
</dbReference>
<dbReference type="InterPro" id="IPR025669">
    <property type="entry name" value="AAA_dom"/>
</dbReference>
<evidence type="ECO:0000256" key="8">
    <source>
        <dbReference type="ARBA" id="ARBA00051245"/>
    </source>
</evidence>
<keyword evidence="5" id="KW-0418">Kinase</keyword>
<dbReference type="Pfam" id="PF13807">
    <property type="entry name" value="GNVR"/>
    <property type="match status" value="1"/>
</dbReference>
<dbReference type="Proteomes" id="UP000244189">
    <property type="component" value="Unassembled WGS sequence"/>
</dbReference>
<evidence type="ECO:0000256" key="10">
    <source>
        <dbReference type="SAM" id="Phobius"/>
    </source>
</evidence>
<keyword evidence="7" id="KW-0829">Tyrosine-protein kinase</keyword>
<feature type="domain" description="AAA" evidence="11">
    <location>
        <begin position="549"/>
        <end position="659"/>
    </location>
</feature>
<dbReference type="NCBIfam" id="TIGR01007">
    <property type="entry name" value="eps_fam"/>
    <property type="match status" value="1"/>
</dbReference>
<keyword evidence="4" id="KW-0547">Nucleotide-binding</keyword>
<organism evidence="13 14">
    <name type="scientific">Sphingomonas aurantiaca</name>
    <dbReference type="NCBI Taxonomy" id="185949"/>
    <lineage>
        <taxon>Bacteria</taxon>
        <taxon>Pseudomonadati</taxon>
        <taxon>Pseudomonadota</taxon>
        <taxon>Alphaproteobacteria</taxon>
        <taxon>Sphingomonadales</taxon>
        <taxon>Sphingomonadaceae</taxon>
        <taxon>Sphingomonas</taxon>
    </lineage>
</organism>
<evidence type="ECO:0000256" key="9">
    <source>
        <dbReference type="SAM" id="MobiDB-lite"/>
    </source>
</evidence>
<dbReference type="InterPro" id="IPR032807">
    <property type="entry name" value="GNVR"/>
</dbReference>
<evidence type="ECO:0000256" key="2">
    <source>
        <dbReference type="ARBA" id="ARBA00011903"/>
    </source>
</evidence>
<gene>
    <name evidence="13" type="ORF">C8J26_3873</name>
</gene>
<evidence type="ECO:0000256" key="3">
    <source>
        <dbReference type="ARBA" id="ARBA00022679"/>
    </source>
</evidence>
<evidence type="ECO:0000259" key="11">
    <source>
        <dbReference type="Pfam" id="PF13614"/>
    </source>
</evidence>
<dbReference type="PANTHER" id="PTHR32309">
    <property type="entry name" value="TYROSINE-PROTEIN KINASE"/>
    <property type="match status" value="1"/>
</dbReference>
<dbReference type="InterPro" id="IPR050445">
    <property type="entry name" value="Bact_polysacc_biosynth/exp"/>
</dbReference>
<feature type="transmembrane region" description="Helical" evidence="10">
    <location>
        <begin position="450"/>
        <end position="472"/>
    </location>
</feature>
<keyword evidence="14" id="KW-1185">Reference proteome</keyword>
<dbReference type="Pfam" id="PF13614">
    <property type="entry name" value="AAA_31"/>
    <property type="match status" value="1"/>
</dbReference>
<evidence type="ECO:0000256" key="7">
    <source>
        <dbReference type="ARBA" id="ARBA00023137"/>
    </source>
</evidence>
<dbReference type="AlphaFoldDB" id="A0A2T5GG36"/>
<comment type="caution">
    <text evidence="13">The sequence shown here is derived from an EMBL/GenBank/DDBJ whole genome shotgun (WGS) entry which is preliminary data.</text>
</comment>
<accession>A0A2T5GG36</accession>
<evidence type="ECO:0000259" key="12">
    <source>
        <dbReference type="Pfam" id="PF13807"/>
    </source>
</evidence>
<feature type="domain" description="Tyrosine-protein kinase G-rich" evidence="12">
    <location>
        <begin position="401"/>
        <end position="471"/>
    </location>
</feature>
<feature type="region of interest" description="Disordered" evidence="9">
    <location>
        <begin position="244"/>
        <end position="265"/>
    </location>
</feature>
<dbReference type="Gene3D" id="3.40.50.300">
    <property type="entry name" value="P-loop containing nucleotide triphosphate hydrolases"/>
    <property type="match status" value="1"/>
</dbReference>
<feature type="transmembrane region" description="Helical" evidence="10">
    <location>
        <begin position="57"/>
        <end position="78"/>
    </location>
</feature>
<evidence type="ECO:0000256" key="4">
    <source>
        <dbReference type="ARBA" id="ARBA00022741"/>
    </source>
</evidence>
<evidence type="ECO:0000256" key="1">
    <source>
        <dbReference type="ARBA" id="ARBA00007316"/>
    </source>
</evidence>
<dbReference type="CDD" id="cd05387">
    <property type="entry name" value="BY-kinase"/>
    <property type="match status" value="1"/>
</dbReference>
<comment type="catalytic activity">
    <reaction evidence="8">
        <text>L-tyrosyl-[protein] + ATP = O-phospho-L-tyrosyl-[protein] + ADP + H(+)</text>
        <dbReference type="Rhea" id="RHEA:10596"/>
        <dbReference type="Rhea" id="RHEA-COMP:10136"/>
        <dbReference type="Rhea" id="RHEA-COMP:20101"/>
        <dbReference type="ChEBI" id="CHEBI:15378"/>
        <dbReference type="ChEBI" id="CHEBI:30616"/>
        <dbReference type="ChEBI" id="CHEBI:46858"/>
        <dbReference type="ChEBI" id="CHEBI:61978"/>
        <dbReference type="ChEBI" id="CHEBI:456216"/>
        <dbReference type="EC" id="2.7.10.2"/>
    </reaction>
</comment>
<feature type="region of interest" description="Disordered" evidence="9">
    <location>
        <begin position="1"/>
        <end position="38"/>
    </location>
</feature>
<keyword evidence="3" id="KW-0808">Transferase</keyword>
<sequence length="747" mass="80389">MASPGAVGPTNLTVQQPDQRRDLAPVPQESGYGSYGSTAAEGRELSLSLLWRIAVEWRWLILAAIGTSIAAAVLITLLTPLKYRSTASLELNPPEVEIMTDEGSKGGRQSSARNDTNFVGTQLALLGSRALAERVAQNLNLAAEPAIVGENTDRTANTATAASFVQGGTQVRLQPQSMIVRVSFVARDPQIAAKIVNGVTDAYIATNLERRYQSSSYARDFLQRQIATTRRDLERSERQLTTYAQQQRLISTGSSEDGGDTNSLTGSSLVSLNTALAATQARRIAAEQKYREAALGGATTEGSANAAPLRAQIAALDAEYQQKRQTFRPDYPEMVALKARIDALRASVVTETRTANSDRIGTLRQDFQAARAEEDRLRAQVSGLSGTVLDQRGRLIQYNILKRDVDTNRTLYDALLQRYKEIGVAGGIGTAVASVVDRGLVPGGAFSPNLYLNLMIGAALGLVIGMLAAIALEFINDTIKSPDDIRDKLQLPFLGGIPTAKSAKPIEELRDTLSPLAEAYLSTASAMQFVTEGGAPKTLLVTSTRPAEGKSTSAWALAYSFTRLGKSVLLIDADMRRPAFVTGRENVGLSHILTNTGSLSEHVLQTDIDALWVMPSGIIPPSPPELIASARFAALLADASATFDVVVIDGPPILGLADSPLLSSIVQATLMVIESGRTRTRAAIEAQNRMRTAGAHMVGAILTRYQPQASYGYGYGYGYGQNKDQYRYVADGNEKKRRIMLTMHDEP</sequence>
<evidence type="ECO:0000313" key="14">
    <source>
        <dbReference type="Proteomes" id="UP000244189"/>
    </source>
</evidence>
<keyword evidence="10" id="KW-1133">Transmembrane helix</keyword>
<dbReference type="InterPro" id="IPR027417">
    <property type="entry name" value="P-loop_NTPase"/>
</dbReference>
<keyword evidence="6" id="KW-0067">ATP-binding</keyword>
<dbReference type="InterPro" id="IPR005702">
    <property type="entry name" value="Wzc-like_C"/>
</dbReference>
<evidence type="ECO:0000256" key="5">
    <source>
        <dbReference type="ARBA" id="ARBA00022777"/>
    </source>
</evidence>
<keyword evidence="10" id="KW-0472">Membrane</keyword>
<protein>
    <recommendedName>
        <fullName evidence="2">non-specific protein-tyrosine kinase</fullName>
        <ecNumber evidence="2">2.7.10.2</ecNumber>
    </recommendedName>
</protein>
<proteinExistence type="inferred from homology"/>
<evidence type="ECO:0000256" key="6">
    <source>
        <dbReference type="ARBA" id="ARBA00022840"/>
    </source>
</evidence>
<reference evidence="13 14" key="1">
    <citation type="submission" date="2018-04" db="EMBL/GenBank/DDBJ databases">
        <title>Genomic Encyclopedia of Type Strains, Phase III (KMG-III): the genomes of soil and plant-associated and newly described type strains.</title>
        <authorList>
            <person name="Whitman W."/>
        </authorList>
    </citation>
    <scope>NUCLEOTIDE SEQUENCE [LARGE SCALE GENOMIC DNA]</scope>
    <source>
        <strain evidence="13 14">MA101b</strain>
    </source>
</reference>
<dbReference type="GO" id="GO:0005886">
    <property type="term" value="C:plasma membrane"/>
    <property type="evidence" value="ECO:0007669"/>
    <property type="project" value="TreeGrafter"/>
</dbReference>
<comment type="similarity">
    <text evidence="1">Belongs to the CpsD/CapB family.</text>
</comment>
<dbReference type="PANTHER" id="PTHR32309:SF13">
    <property type="entry name" value="FERRIC ENTEROBACTIN TRANSPORT PROTEIN FEPE"/>
    <property type="match status" value="1"/>
</dbReference>
<name>A0A2T5GG36_9SPHN</name>
<dbReference type="GO" id="GO:0005524">
    <property type="term" value="F:ATP binding"/>
    <property type="evidence" value="ECO:0007669"/>
    <property type="project" value="UniProtKB-KW"/>
</dbReference>
<dbReference type="GO" id="GO:0004715">
    <property type="term" value="F:non-membrane spanning protein tyrosine kinase activity"/>
    <property type="evidence" value="ECO:0007669"/>
    <property type="project" value="UniProtKB-EC"/>
</dbReference>
<evidence type="ECO:0000313" key="13">
    <source>
        <dbReference type="EMBL" id="PTQ58273.1"/>
    </source>
</evidence>
<dbReference type="SUPFAM" id="SSF52540">
    <property type="entry name" value="P-loop containing nucleoside triphosphate hydrolases"/>
    <property type="match status" value="1"/>
</dbReference>
<keyword evidence="10" id="KW-0812">Transmembrane</keyword>
<dbReference type="EC" id="2.7.10.2" evidence="2"/>
<dbReference type="EMBL" id="QAOG01000009">
    <property type="protein sequence ID" value="PTQ58273.1"/>
    <property type="molecule type" value="Genomic_DNA"/>
</dbReference>